<dbReference type="PROSITE" id="PS51832">
    <property type="entry name" value="HD_GYP"/>
    <property type="match status" value="1"/>
</dbReference>
<evidence type="ECO:0000259" key="1">
    <source>
        <dbReference type="PROSITE" id="PS51832"/>
    </source>
</evidence>
<dbReference type="AlphaFoldDB" id="A0A918CG92"/>
<dbReference type="InterPro" id="IPR006675">
    <property type="entry name" value="HDIG_dom"/>
</dbReference>
<dbReference type="CDD" id="cd00077">
    <property type="entry name" value="HDc"/>
    <property type="match status" value="1"/>
</dbReference>
<dbReference type="EMBL" id="BMQL01000031">
    <property type="protein sequence ID" value="GGR23612.1"/>
    <property type="molecule type" value="Genomic_DNA"/>
</dbReference>
<dbReference type="Proteomes" id="UP000603865">
    <property type="component" value="Unassembled WGS sequence"/>
</dbReference>
<reference evidence="2" key="1">
    <citation type="journal article" date="2014" name="Int. J. Syst. Evol. Microbiol.">
        <title>Complete genome sequence of Corynebacterium casei LMG S-19264T (=DSM 44701T), isolated from a smear-ripened cheese.</title>
        <authorList>
            <consortium name="US DOE Joint Genome Institute (JGI-PGF)"/>
            <person name="Walter F."/>
            <person name="Albersmeier A."/>
            <person name="Kalinowski J."/>
            <person name="Ruckert C."/>
        </authorList>
    </citation>
    <scope>NUCLEOTIDE SEQUENCE</scope>
    <source>
        <strain evidence="2">JCM 31311</strain>
    </source>
</reference>
<feature type="domain" description="HD-GYP" evidence="1">
    <location>
        <begin position="22"/>
        <end position="209"/>
    </location>
</feature>
<dbReference type="PANTHER" id="PTHR45228">
    <property type="entry name" value="CYCLIC DI-GMP PHOSPHODIESTERASE TM_0186-RELATED"/>
    <property type="match status" value="1"/>
</dbReference>
<dbReference type="NCBIfam" id="TIGR00277">
    <property type="entry name" value="HDIG"/>
    <property type="match status" value="1"/>
</dbReference>
<evidence type="ECO:0000313" key="3">
    <source>
        <dbReference type="Proteomes" id="UP000603865"/>
    </source>
</evidence>
<keyword evidence="3" id="KW-1185">Reference proteome</keyword>
<reference evidence="2" key="2">
    <citation type="submission" date="2020-09" db="EMBL/GenBank/DDBJ databases">
        <authorList>
            <person name="Sun Q."/>
            <person name="Ohkuma M."/>
        </authorList>
    </citation>
    <scope>NUCLEOTIDE SEQUENCE</scope>
    <source>
        <strain evidence="2">JCM 31311</strain>
    </source>
</reference>
<evidence type="ECO:0000313" key="2">
    <source>
        <dbReference type="EMBL" id="GGR23612.1"/>
    </source>
</evidence>
<dbReference type="SUPFAM" id="SSF109604">
    <property type="entry name" value="HD-domain/PDEase-like"/>
    <property type="match status" value="1"/>
</dbReference>
<dbReference type="Pfam" id="PF13487">
    <property type="entry name" value="HD_5"/>
    <property type="match status" value="1"/>
</dbReference>
<dbReference type="InterPro" id="IPR052020">
    <property type="entry name" value="Cyclic_di-GMP/3'3'-cGAMP_PDE"/>
</dbReference>
<dbReference type="Gene3D" id="1.10.3210.10">
    <property type="entry name" value="Hypothetical protein af1432"/>
    <property type="match status" value="1"/>
</dbReference>
<dbReference type="SMART" id="SM00471">
    <property type="entry name" value="HDc"/>
    <property type="match status" value="1"/>
</dbReference>
<sequence length="209" mass="23360">MVELTALRLEHVLALRRAVDAVRSTLEASLLTLGVVLEARDFETQGHTQRTATMATSLGDALGLTDRELEYLRQGAYLHDLGKLGVSDAILRKPSKLTPQEWTIMQSHVQQGYDLALRIPGLPQDVLNVIRSHHERWDGSGYPDQLAGTDIPLVARIFAVCDVYDALISERPYKRAWSHEEAISEIERESGRHFDPAVVRAFLRLAPTA</sequence>
<dbReference type="InterPro" id="IPR037522">
    <property type="entry name" value="HD_GYP_dom"/>
</dbReference>
<organism evidence="2 3">
    <name type="scientific">Deinococcus ruber</name>
    <dbReference type="NCBI Taxonomy" id="1848197"/>
    <lineage>
        <taxon>Bacteria</taxon>
        <taxon>Thermotogati</taxon>
        <taxon>Deinococcota</taxon>
        <taxon>Deinococci</taxon>
        <taxon>Deinococcales</taxon>
        <taxon>Deinococcaceae</taxon>
        <taxon>Deinococcus</taxon>
    </lineage>
</organism>
<name>A0A918CG92_9DEIO</name>
<proteinExistence type="predicted"/>
<dbReference type="InterPro" id="IPR003607">
    <property type="entry name" value="HD/PDEase_dom"/>
</dbReference>
<comment type="caution">
    <text evidence="2">The sequence shown here is derived from an EMBL/GenBank/DDBJ whole genome shotgun (WGS) entry which is preliminary data.</text>
</comment>
<protein>
    <recommendedName>
        <fullName evidence="1">HD-GYP domain-containing protein</fullName>
    </recommendedName>
</protein>
<gene>
    <name evidence="2" type="ORF">GCM10008957_39360</name>
</gene>
<accession>A0A918CG92</accession>